<dbReference type="CDD" id="cd08648">
    <property type="entry name" value="FMT_core_Formyl-FH4-Hydrolase_C"/>
    <property type="match status" value="1"/>
</dbReference>
<dbReference type="Pfam" id="PF01842">
    <property type="entry name" value="ACT"/>
    <property type="match status" value="1"/>
</dbReference>
<dbReference type="InterPro" id="IPR004810">
    <property type="entry name" value="PurU"/>
</dbReference>
<dbReference type="AlphaFoldDB" id="A0A3B1DL73"/>
<dbReference type="InterPro" id="IPR045865">
    <property type="entry name" value="ACT-like_dom_sf"/>
</dbReference>
<evidence type="ECO:0000313" key="4">
    <source>
        <dbReference type="EMBL" id="VAX29417.1"/>
    </source>
</evidence>
<dbReference type="InterPro" id="IPR002912">
    <property type="entry name" value="ACT_dom"/>
</dbReference>
<evidence type="ECO:0000256" key="1">
    <source>
        <dbReference type="ARBA" id="ARBA00022563"/>
    </source>
</evidence>
<keyword evidence="1" id="KW-0554">One-carbon metabolism</keyword>
<dbReference type="HAMAP" id="MF_01927">
    <property type="entry name" value="PurU"/>
    <property type="match status" value="1"/>
</dbReference>
<dbReference type="NCBIfam" id="TIGR00655">
    <property type="entry name" value="PurU"/>
    <property type="match status" value="1"/>
</dbReference>
<dbReference type="Gene3D" id="3.30.70.260">
    <property type="match status" value="1"/>
</dbReference>
<dbReference type="SUPFAM" id="SSF55021">
    <property type="entry name" value="ACT-like"/>
    <property type="match status" value="1"/>
</dbReference>
<dbReference type="GO" id="GO:0006730">
    <property type="term" value="P:one-carbon metabolic process"/>
    <property type="evidence" value="ECO:0007669"/>
    <property type="project" value="UniProtKB-KW"/>
</dbReference>
<dbReference type="EC" id="3.5.1.10" evidence="4"/>
<dbReference type="InterPro" id="IPR041729">
    <property type="entry name" value="Formyl-FH4-Hydrolase_C"/>
</dbReference>
<dbReference type="Gene3D" id="3.40.50.170">
    <property type="entry name" value="Formyl transferase, N-terminal domain"/>
    <property type="match status" value="1"/>
</dbReference>
<dbReference type="PIRSF" id="PIRSF036480">
    <property type="entry name" value="FormyFH4_hydr"/>
    <property type="match status" value="1"/>
</dbReference>
<reference evidence="4" key="1">
    <citation type="submission" date="2018-06" db="EMBL/GenBank/DDBJ databases">
        <authorList>
            <person name="Zhirakovskaya E."/>
        </authorList>
    </citation>
    <scope>NUCLEOTIDE SEQUENCE</scope>
</reference>
<dbReference type="InterPro" id="IPR036477">
    <property type="entry name" value="Formyl_transf_N_sf"/>
</dbReference>
<feature type="domain" description="ACT" evidence="3">
    <location>
        <begin position="10"/>
        <end position="95"/>
    </location>
</feature>
<dbReference type="PANTHER" id="PTHR42706">
    <property type="entry name" value="FORMYLTETRAHYDROFOLATE DEFORMYLASE"/>
    <property type="match status" value="1"/>
</dbReference>
<sequence length="289" mass="33164">MENTSAVSGILLVSCPDQRGLIASVTAFIHENKGNIIGLEQHVEPIENHFFMRVEWDLEGFEIPSDQFEARFEVALARPFAMSWSFFLSNERPRMAIFISKYSHCLYDILSRYQAGEWQVEIPLIISNHPELEDVAKNVGIDFHCIPITLSNKPEQEAAALRLLKKYKIEFIVLARYMQILSADFTRHYPHRIINIHHSFLPAFPGAKPYHSAYQRGVKIIGVTSHYVTAELDGGPIIEQDVVPVSHTDLVGDYVRKGRDLEKIVLARAIWRHLNRKVLVFKNRTLLFS</sequence>
<dbReference type="PROSITE" id="PS51671">
    <property type="entry name" value="ACT"/>
    <property type="match status" value="1"/>
</dbReference>
<dbReference type="GO" id="GO:0008864">
    <property type="term" value="F:formyltetrahydrofolate deformylase activity"/>
    <property type="evidence" value="ECO:0007669"/>
    <property type="project" value="UniProtKB-EC"/>
</dbReference>
<protein>
    <submittedName>
        <fullName evidence="4">Formyltetrahydrofolate deformylase</fullName>
        <ecNumber evidence="4">3.5.1.10</ecNumber>
    </submittedName>
</protein>
<organism evidence="4">
    <name type="scientific">hydrothermal vent metagenome</name>
    <dbReference type="NCBI Taxonomy" id="652676"/>
    <lineage>
        <taxon>unclassified sequences</taxon>
        <taxon>metagenomes</taxon>
        <taxon>ecological metagenomes</taxon>
    </lineage>
</organism>
<dbReference type="InterPro" id="IPR044074">
    <property type="entry name" value="PurU_ACT"/>
</dbReference>
<accession>A0A3B1DL73</accession>
<gene>
    <name evidence="4" type="ORF">MNBD_NITROSPIRAE01-404</name>
</gene>
<name>A0A3B1DL73_9ZZZZ</name>
<evidence type="ECO:0000259" key="3">
    <source>
        <dbReference type="PROSITE" id="PS51671"/>
    </source>
</evidence>
<dbReference type="GO" id="GO:0006189">
    <property type="term" value="P:'de novo' IMP biosynthetic process"/>
    <property type="evidence" value="ECO:0007669"/>
    <property type="project" value="InterPro"/>
</dbReference>
<dbReference type="CDD" id="cd04875">
    <property type="entry name" value="ACT_F4HF-DF"/>
    <property type="match status" value="1"/>
</dbReference>
<dbReference type="Pfam" id="PF00551">
    <property type="entry name" value="Formyl_trans_N"/>
    <property type="match status" value="1"/>
</dbReference>
<keyword evidence="2 4" id="KW-0378">Hydrolase</keyword>
<dbReference type="EMBL" id="UOGF01000050">
    <property type="protein sequence ID" value="VAX29417.1"/>
    <property type="molecule type" value="Genomic_DNA"/>
</dbReference>
<dbReference type="InterPro" id="IPR002376">
    <property type="entry name" value="Formyl_transf_N"/>
</dbReference>
<dbReference type="SUPFAM" id="SSF53328">
    <property type="entry name" value="Formyltransferase"/>
    <property type="match status" value="1"/>
</dbReference>
<dbReference type="PANTHER" id="PTHR42706:SF1">
    <property type="entry name" value="FORMYLTETRAHYDROFOLATE DEFORMYLASE 2, MITOCHONDRIAL"/>
    <property type="match status" value="1"/>
</dbReference>
<dbReference type="NCBIfam" id="NF004684">
    <property type="entry name" value="PRK06027.1"/>
    <property type="match status" value="1"/>
</dbReference>
<evidence type="ECO:0000256" key="2">
    <source>
        <dbReference type="ARBA" id="ARBA00022801"/>
    </source>
</evidence>
<dbReference type="PRINTS" id="PR01575">
    <property type="entry name" value="FFH4HYDRLASE"/>
</dbReference>
<proteinExistence type="inferred from homology"/>